<keyword evidence="2" id="KW-1185">Reference proteome</keyword>
<name>A0ABM6IEI0_9RHOB</name>
<evidence type="ECO:0000313" key="1">
    <source>
        <dbReference type="EMBL" id="AQS47165.1"/>
    </source>
</evidence>
<gene>
    <name evidence="1" type="ORF">BMG03_04645</name>
</gene>
<evidence type="ECO:0008006" key="3">
    <source>
        <dbReference type="Google" id="ProtNLM"/>
    </source>
</evidence>
<organism evidence="1 2">
    <name type="scientific">Thioclava nitratireducens</name>
    <dbReference type="NCBI Taxonomy" id="1915078"/>
    <lineage>
        <taxon>Bacteria</taxon>
        <taxon>Pseudomonadati</taxon>
        <taxon>Pseudomonadota</taxon>
        <taxon>Alphaproteobacteria</taxon>
        <taxon>Rhodobacterales</taxon>
        <taxon>Paracoccaceae</taxon>
        <taxon>Thioclava</taxon>
    </lineage>
</organism>
<dbReference type="Proteomes" id="UP000185622">
    <property type="component" value="Chromosome"/>
</dbReference>
<sequence length="185" mass="20830">MARDRICRIAAREIPKLAACNVMVPEGLTIRFDETLPEDCIGLFHCGEAFVRLLPPDLMAESRKPERAFSGVPDDLYFDSVVVHELTHAAYDKVECPFSDCSATAEYAAYAMQVRSMPIAGREAFEAAAVVDHRITREELNATYYTLSPDRFAQKAWLHFIQREDGCDHMGQIMGGAVFFDEEPF</sequence>
<reference evidence="1 2" key="1">
    <citation type="submission" date="2017-01" db="EMBL/GenBank/DDBJ databases">
        <title>The complete genome sequence of a sulfur-oxidizing marine bacterium Thioclava sp. 25B10_4T.</title>
        <authorList>
            <person name="Liu Y."/>
            <person name="Lai Q."/>
            <person name="Shao Z."/>
        </authorList>
    </citation>
    <scope>NUCLEOTIDE SEQUENCE [LARGE SCALE GENOMIC DNA]</scope>
    <source>
        <strain evidence="1 2">25B10_4</strain>
    </source>
</reference>
<evidence type="ECO:0000313" key="2">
    <source>
        <dbReference type="Proteomes" id="UP000185622"/>
    </source>
</evidence>
<proteinExistence type="predicted"/>
<protein>
    <recommendedName>
        <fullName evidence="3">Lysine-specific metallo-endopeptidase domain-containing protein</fullName>
    </recommendedName>
</protein>
<accession>A0ABM6IEI0</accession>
<dbReference type="InterPro" id="IPR046579">
    <property type="entry name" value="DUF6639"/>
</dbReference>
<dbReference type="EMBL" id="CP019437">
    <property type="protein sequence ID" value="AQS47165.1"/>
    <property type="molecule type" value="Genomic_DNA"/>
</dbReference>
<dbReference type="Pfam" id="PF20344">
    <property type="entry name" value="DUF6639"/>
    <property type="match status" value="1"/>
</dbReference>